<dbReference type="GO" id="GO:0042393">
    <property type="term" value="F:histone binding"/>
    <property type="evidence" value="ECO:0007669"/>
    <property type="project" value="TreeGrafter"/>
</dbReference>
<accession>A0A0D2G0U4</accession>
<comment type="similarity">
    <text evidence="1">Belongs to the SPT2 family.</text>
</comment>
<dbReference type="EMBL" id="KN846960">
    <property type="protein sequence ID" value="KIW65749.1"/>
    <property type="molecule type" value="Genomic_DNA"/>
</dbReference>
<dbReference type="SMART" id="SM00784">
    <property type="entry name" value="SPT2"/>
    <property type="match status" value="1"/>
</dbReference>
<dbReference type="GO" id="GO:0006334">
    <property type="term" value="P:nucleosome assembly"/>
    <property type="evidence" value="ECO:0007669"/>
    <property type="project" value="TreeGrafter"/>
</dbReference>
<feature type="compositionally biased region" description="Basic and acidic residues" evidence="3">
    <location>
        <begin position="331"/>
        <end position="340"/>
    </location>
</feature>
<organism evidence="4 5">
    <name type="scientific">Phialophora macrospora</name>
    <dbReference type="NCBI Taxonomy" id="1851006"/>
    <lineage>
        <taxon>Eukaryota</taxon>
        <taxon>Fungi</taxon>
        <taxon>Dikarya</taxon>
        <taxon>Ascomycota</taxon>
        <taxon>Pezizomycotina</taxon>
        <taxon>Eurotiomycetes</taxon>
        <taxon>Chaetothyriomycetidae</taxon>
        <taxon>Chaetothyriales</taxon>
        <taxon>Herpotrichiellaceae</taxon>
        <taxon>Phialophora</taxon>
    </lineage>
</organism>
<dbReference type="STRING" id="5601.A0A0D2G0U4"/>
<evidence type="ECO:0000256" key="3">
    <source>
        <dbReference type="SAM" id="MobiDB-lite"/>
    </source>
</evidence>
<feature type="compositionally biased region" description="Basic and acidic residues" evidence="3">
    <location>
        <begin position="174"/>
        <end position="201"/>
    </location>
</feature>
<feature type="compositionally biased region" description="Pro residues" evidence="3">
    <location>
        <begin position="230"/>
        <end position="239"/>
    </location>
</feature>
<evidence type="ECO:0000313" key="5">
    <source>
        <dbReference type="Proteomes" id="UP000054266"/>
    </source>
</evidence>
<dbReference type="GO" id="GO:0005730">
    <property type="term" value="C:nucleolus"/>
    <property type="evidence" value="ECO:0007669"/>
    <property type="project" value="TreeGrafter"/>
</dbReference>
<feature type="compositionally biased region" description="Polar residues" evidence="3">
    <location>
        <begin position="155"/>
        <end position="166"/>
    </location>
</feature>
<gene>
    <name evidence="4" type="ORF">PV04_07976</name>
</gene>
<feature type="compositionally biased region" description="Basic and acidic residues" evidence="3">
    <location>
        <begin position="60"/>
        <end position="74"/>
    </location>
</feature>
<dbReference type="GO" id="GO:0006360">
    <property type="term" value="P:transcription by RNA polymerase I"/>
    <property type="evidence" value="ECO:0007669"/>
    <property type="project" value="TreeGrafter"/>
</dbReference>
<name>A0A0D2G0U4_9EURO</name>
<evidence type="ECO:0008006" key="6">
    <source>
        <dbReference type="Google" id="ProtNLM"/>
    </source>
</evidence>
<dbReference type="Pfam" id="PF08243">
    <property type="entry name" value="SPT2"/>
    <property type="match status" value="1"/>
</dbReference>
<feature type="compositionally biased region" description="Basic residues" evidence="3">
    <location>
        <begin position="341"/>
        <end position="352"/>
    </location>
</feature>
<feature type="compositionally biased region" description="Acidic residues" evidence="3">
    <location>
        <begin position="270"/>
        <end position="293"/>
    </location>
</feature>
<feature type="compositionally biased region" description="Low complexity" evidence="3">
    <location>
        <begin position="118"/>
        <end position="144"/>
    </location>
</feature>
<keyword evidence="2" id="KW-0175">Coiled coil</keyword>
<dbReference type="AlphaFoldDB" id="A0A0D2G0U4"/>
<dbReference type="PANTHER" id="PTHR22691">
    <property type="entry name" value="YEAST SPT2-RELATED"/>
    <property type="match status" value="1"/>
</dbReference>
<feature type="region of interest" description="Disordered" evidence="3">
    <location>
        <begin position="1"/>
        <end position="302"/>
    </location>
</feature>
<proteinExistence type="inferred from homology"/>
<evidence type="ECO:0000256" key="2">
    <source>
        <dbReference type="ARBA" id="ARBA00023054"/>
    </source>
</evidence>
<sequence length="352" mass="37989">MSLFSDIVNSIGGDKSPAPPILPARPALNANGVRPISDVSKAGSRLGVPATSTPLNGVKRKAEEGSPKQPEKLIKPNPSLSTSNRVTHRPAAPPLNAPKPANEKTEKILSSPRPKIDATAGAPAKAGSAPTTPTTTAPKGPAKGSYAELMARAKQAQTEKSQQNQVGMIIHQPTHREKVSKVAERRRQEEEKARAAKEKSGGTRPAPVGKQQIKSRSVSPAKRTDQPRVPKAPRPPLHAPPSSSYKGTMGISSGRTAKRPPKQKRYDEYLGTDEDDISDDMGGYGEDEEDDYASDVSSDMEAGLDDLDAEEQRALKAAKEEDAREMALEAQLKREKEEKRKRLMALADKRRK</sequence>
<dbReference type="Proteomes" id="UP000054266">
    <property type="component" value="Unassembled WGS sequence"/>
</dbReference>
<evidence type="ECO:0000256" key="1">
    <source>
        <dbReference type="ARBA" id="ARBA00006461"/>
    </source>
</evidence>
<dbReference type="PANTHER" id="PTHR22691:SF8">
    <property type="entry name" value="PROTEIN SPT2 HOMOLOG"/>
    <property type="match status" value="1"/>
</dbReference>
<protein>
    <recommendedName>
        <fullName evidence="6">SPT2 chromatin protein</fullName>
    </recommendedName>
</protein>
<dbReference type="GO" id="GO:0003677">
    <property type="term" value="F:DNA binding"/>
    <property type="evidence" value="ECO:0007669"/>
    <property type="project" value="TreeGrafter"/>
</dbReference>
<feature type="region of interest" description="Disordered" evidence="3">
    <location>
        <begin position="331"/>
        <end position="352"/>
    </location>
</feature>
<evidence type="ECO:0000313" key="4">
    <source>
        <dbReference type="EMBL" id="KIW65749.1"/>
    </source>
</evidence>
<reference evidence="4 5" key="1">
    <citation type="submission" date="2015-01" db="EMBL/GenBank/DDBJ databases">
        <title>The Genome Sequence of Capronia semiimmersa CBS27337.</title>
        <authorList>
            <consortium name="The Broad Institute Genomics Platform"/>
            <person name="Cuomo C."/>
            <person name="de Hoog S."/>
            <person name="Gorbushina A."/>
            <person name="Stielow B."/>
            <person name="Teixiera M."/>
            <person name="Abouelleil A."/>
            <person name="Chapman S.B."/>
            <person name="Priest M."/>
            <person name="Young S.K."/>
            <person name="Wortman J."/>
            <person name="Nusbaum C."/>
            <person name="Birren B."/>
        </authorList>
    </citation>
    <scope>NUCLEOTIDE SEQUENCE [LARGE SCALE GENOMIC DNA]</scope>
    <source>
        <strain evidence="4 5">CBS 27337</strain>
    </source>
</reference>
<keyword evidence="5" id="KW-1185">Reference proteome</keyword>
<dbReference type="InterPro" id="IPR013256">
    <property type="entry name" value="Chromatin_SPT2"/>
</dbReference>
<dbReference type="HOGENOM" id="CLU_068909_0_0_1"/>